<organism evidence="1 2">
    <name type="scientific">Bacillus safensis</name>
    <dbReference type="NCBI Taxonomy" id="561879"/>
    <lineage>
        <taxon>Bacteria</taxon>
        <taxon>Bacillati</taxon>
        <taxon>Bacillota</taxon>
        <taxon>Bacilli</taxon>
        <taxon>Bacillales</taxon>
        <taxon>Bacillaceae</taxon>
        <taxon>Bacillus</taxon>
    </lineage>
</organism>
<evidence type="ECO:0000313" key="1">
    <source>
        <dbReference type="EMBL" id="BBP92701.1"/>
    </source>
</evidence>
<gene>
    <name evidence="1" type="ORF">BsIDN1_63190</name>
</gene>
<evidence type="ECO:0000313" key="2">
    <source>
        <dbReference type="Proteomes" id="UP000464658"/>
    </source>
</evidence>
<accession>A0A5S9MIB9</accession>
<dbReference type="AlphaFoldDB" id="A0A5S9MIB9"/>
<dbReference type="EMBL" id="AP021906">
    <property type="protein sequence ID" value="BBP92701.1"/>
    <property type="molecule type" value="Genomic_DNA"/>
</dbReference>
<protein>
    <recommendedName>
        <fullName evidence="3">SPOR domain-containing protein</fullName>
    </recommendedName>
</protein>
<sequence length="47" mass="5086">METLKKDKKKWTATYQTSGNKSTYQLTASGYDSQAAANASAAALKKK</sequence>
<proteinExistence type="predicted"/>
<evidence type="ECO:0008006" key="3">
    <source>
        <dbReference type="Google" id="ProtNLM"/>
    </source>
</evidence>
<reference evidence="1 2" key="1">
    <citation type="submission" date="2019-12" db="EMBL/GenBank/DDBJ databases">
        <title>Full genome sequence of a Bacillus safensis strain isolated from commercially available natto in Indonesia.</title>
        <authorList>
            <person name="Yoshida M."/>
            <person name="Uomi M."/>
            <person name="Waturangi D."/>
            <person name="Ekaputri J.J."/>
            <person name="Setiamarga D.H.E."/>
        </authorList>
    </citation>
    <scope>NUCLEOTIDE SEQUENCE [LARGE SCALE GENOMIC DNA]</scope>
    <source>
        <strain evidence="1 2">IDN1</strain>
    </source>
</reference>
<name>A0A5S9MIB9_BACIA</name>
<dbReference type="Proteomes" id="UP000464658">
    <property type="component" value="Chromosome"/>
</dbReference>